<evidence type="ECO:0000313" key="2">
    <source>
        <dbReference type="Proteomes" id="UP000538931"/>
    </source>
</evidence>
<keyword evidence="2" id="KW-1185">Reference proteome</keyword>
<reference evidence="1 2" key="1">
    <citation type="submission" date="2020-07" db="EMBL/GenBank/DDBJ databases">
        <title>Bacterium isolated from marien macroalgae.</title>
        <authorList>
            <person name="Zhu K."/>
            <person name="Lu D."/>
            <person name="Du Z."/>
        </authorList>
    </citation>
    <scope>NUCLEOTIDE SEQUENCE [LARGE SCALE GENOMIC DNA]</scope>
    <source>
        <strain evidence="1 2">3-1745</strain>
    </source>
</reference>
<dbReference type="RefSeq" id="WP_181738085.1">
    <property type="nucleotide sequence ID" value="NZ_JACEMT010000041.1"/>
</dbReference>
<evidence type="ECO:0000313" key="1">
    <source>
        <dbReference type="EMBL" id="MBA4501838.1"/>
    </source>
</evidence>
<accession>A0A7W2AC70</accession>
<comment type="caution">
    <text evidence="1">The sequence shown here is derived from an EMBL/GenBank/DDBJ whole genome shotgun (WGS) entry which is preliminary data.</text>
</comment>
<gene>
    <name evidence="1" type="ORF">H1S06_05610</name>
</gene>
<organism evidence="1 2">
    <name type="scientific">Marinobacterium marinum</name>
    <dbReference type="NCBI Taxonomy" id="2756129"/>
    <lineage>
        <taxon>Bacteria</taxon>
        <taxon>Pseudomonadati</taxon>
        <taxon>Pseudomonadota</taxon>
        <taxon>Gammaproteobacteria</taxon>
        <taxon>Oceanospirillales</taxon>
        <taxon>Oceanospirillaceae</taxon>
        <taxon>Marinobacterium</taxon>
    </lineage>
</organism>
<dbReference type="AlphaFoldDB" id="A0A7W2AC70"/>
<name>A0A7W2AC70_9GAMM</name>
<protein>
    <submittedName>
        <fullName evidence="1">Uncharacterized protein</fullName>
    </submittedName>
</protein>
<dbReference type="Proteomes" id="UP000538931">
    <property type="component" value="Unassembled WGS sequence"/>
</dbReference>
<sequence>MSQIPEFLRSNEFGQPYTHALSLSIEEVALPHRYRGDAADAVVAMNNEIAAAVAAVDAAYDKFQAEARKHAPQMTELDALIDRLTEQASQYRDQLSKACEPQPESVSDLRKRLDIQAAIIAGADDAELLESATDADGLRVLADTARACKRQPLQEAAQARLIDIVTDGAADKLKAVEAEIMDLTAVRDRCRAGFNRAVASIGPHGRKVERDAV</sequence>
<dbReference type="EMBL" id="JACEMT010000041">
    <property type="protein sequence ID" value="MBA4501838.1"/>
    <property type="molecule type" value="Genomic_DNA"/>
</dbReference>
<proteinExistence type="predicted"/>